<evidence type="ECO:0000313" key="3">
    <source>
        <dbReference type="Proteomes" id="UP000289738"/>
    </source>
</evidence>
<sequence>MRYRAVCKIEECNWVVYTSRDHEKTCWQTKTFNNDHTCSREATNRAANRNWLTSKLVKKVRKYPNFRQCEAVVYFKSKCDLVLNRSSISRALAYARAVGHTKRDCPKKRAVDVAAAAIAVVKTKPNAQGNTTPGSTIDLNSVAPEAVDVPARAPPDAPAQPNYSDAQ</sequence>
<comment type="caution">
    <text evidence="2">The sequence shown here is derived from an EMBL/GenBank/DDBJ whole genome shotgun (WGS) entry which is preliminary data.</text>
</comment>
<evidence type="ECO:0008006" key="4">
    <source>
        <dbReference type="Google" id="ProtNLM"/>
    </source>
</evidence>
<keyword evidence="3" id="KW-1185">Reference proteome</keyword>
<dbReference type="AlphaFoldDB" id="A0A444ZVC1"/>
<accession>A0A444ZVC1</accession>
<proteinExistence type="predicted"/>
<dbReference type="Proteomes" id="UP000289738">
    <property type="component" value="Chromosome B03"/>
</dbReference>
<evidence type="ECO:0000313" key="2">
    <source>
        <dbReference type="EMBL" id="RYR18191.1"/>
    </source>
</evidence>
<evidence type="ECO:0000256" key="1">
    <source>
        <dbReference type="SAM" id="MobiDB-lite"/>
    </source>
</evidence>
<name>A0A444ZVC1_ARAHY</name>
<reference evidence="2 3" key="1">
    <citation type="submission" date="2019-01" db="EMBL/GenBank/DDBJ databases">
        <title>Sequencing of cultivated peanut Arachis hypogaea provides insights into genome evolution and oil improvement.</title>
        <authorList>
            <person name="Chen X."/>
        </authorList>
    </citation>
    <scope>NUCLEOTIDE SEQUENCE [LARGE SCALE GENOMIC DNA]</scope>
    <source>
        <strain evidence="3">cv. Fuhuasheng</strain>
        <tissue evidence="2">Leaves</tissue>
    </source>
</reference>
<protein>
    <recommendedName>
        <fullName evidence="4">Transposase MuDR plant domain-containing protein</fullName>
    </recommendedName>
</protein>
<dbReference type="EMBL" id="SDMP01000013">
    <property type="protein sequence ID" value="RYR18191.1"/>
    <property type="molecule type" value="Genomic_DNA"/>
</dbReference>
<gene>
    <name evidence="2" type="ORF">Ahy_B03g062822</name>
</gene>
<feature type="compositionally biased region" description="Low complexity" evidence="1">
    <location>
        <begin position="142"/>
        <end position="151"/>
    </location>
</feature>
<feature type="compositionally biased region" description="Polar residues" evidence="1">
    <location>
        <begin position="125"/>
        <end position="139"/>
    </location>
</feature>
<feature type="region of interest" description="Disordered" evidence="1">
    <location>
        <begin position="125"/>
        <end position="167"/>
    </location>
</feature>
<organism evidence="2 3">
    <name type="scientific">Arachis hypogaea</name>
    <name type="common">Peanut</name>
    <dbReference type="NCBI Taxonomy" id="3818"/>
    <lineage>
        <taxon>Eukaryota</taxon>
        <taxon>Viridiplantae</taxon>
        <taxon>Streptophyta</taxon>
        <taxon>Embryophyta</taxon>
        <taxon>Tracheophyta</taxon>
        <taxon>Spermatophyta</taxon>
        <taxon>Magnoliopsida</taxon>
        <taxon>eudicotyledons</taxon>
        <taxon>Gunneridae</taxon>
        <taxon>Pentapetalae</taxon>
        <taxon>rosids</taxon>
        <taxon>fabids</taxon>
        <taxon>Fabales</taxon>
        <taxon>Fabaceae</taxon>
        <taxon>Papilionoideae</taxon>
        <taxon>50 kb inversion clade</taxon>
        <taxon>dalbergioids sensu lato</taxon>
        <taxon>Dalbergieae</taxon>
        <taxon>Pterocarpus clade</taxon>
        <taxon>Arachis</taxon>
    </lineage>
</organism>